<feature type="domain" description="AGC-kinase C-terminal" evidence="6">
    <location>
        <begin position="48"/>
        <end position="115"/>
    </location>
</feature>
<dbReference type="SUPFAM" id="SSF56112">
    <property type="entry name" value="Protein kinase-like (PK-like)"/>
    <property type="match status" value="1"/>
</dbReference>
<evidence type="ECO:0000256" key="3">
    <source>
        <dbReference type="ARBA" id="ARBA00022741"/>
    </source>
</evidence>
<evidence type="ECO:0000256" key="1">
    <source>
        <dbReference type="ARBA" id="ARBA00022527"/>
    </source>
</evidence>
<evidence type="ECO:0000256" key="5">
    <source>
        <dbReference type="ARBA" id="ARBA00022840"/>
    </source>
</evidence>
<keyword evidence="4" id="KW-0418">Kinase</keyword>
<comment type="caution">
    <text evidence="7">The sequence shown here is derived from an EMBL/GenBank/DDBJ whole genome shotgun (WGS) entry which is preliminary data.</text>
</comment>
<gene>
    <name evidence="7" type="ORF">PCOR1329_LOCUS60160</name>
</gene>
<protein>
    <recommendedName>
        <fullName evidence="6">AGC-kinase C-terminal domain-containing protein</fullName>
    </recommendedName>
</protein>
<evidence type="ECO:0000313" key="7">
    <source>
        <dbReference type="EMBL" id="CAK0875510.1"/>
    </source>
</evidence>
<organism evidence="7 8">
    <name type="scientific">Prorocentrum cordatum</name>
    <dbReference type="NCBI Taxonomy" id="2364126"/>
    <lineage>
        <taxon>Eukaryota</taxon>
        <taxon>Sar</taxon>
        <taxon>Alveolata</taxon>
        <taxon>Dinophyceae</taxon>
        <taxon>Prorocentrales</taxon>
        <taxon>Prorocentraceae</taxon>
        <taxon>Prorocentrum</taxon>
    </lineage>
</organism>
<dbReference type="EMBL" id="CAUYUJ010017520">
    <property type="protein sequence ID" value="CAK0875510.1"/>
    <property type="molecule type" value="Genomic_DNA"/>
</dbReference>
<keyword evidence="3" id="KW-0547">Nucleotide-binding</keyword>
<evidence type="ECO:0000313" key="8">
    <source>
        <dbReference type="Proteomes" id="UP001189429"/>
    </source>
</evidence>
<keyword evidence="2" id="KW-0808">Transferase</keyword>
<proteinExistence type="predicted"/>
<evidence type="ECO:0000256" key="4">
    <source>
        <dbReference type="ARBA" id="ARBA00022777"/>
    </source>
</evidence>
<dbReference type="SMART" id="SM00133">
    <property type="entry name" value="S_TK_X"/>
    <property type="match status" value="1"/>
</dbReference>
<dbReference type="Pfam" id="PF00433">
    <property type="entry name" value="Pkinase_C"/>
    <property type="match status" value="1"/>
</dbReference>
<dbReference type="InterPro" id="IPR017892">
    <property type="entry name" value="Pkinase_C"/>
</dbReference>
<sequence>RRGELSYPPYITPVGKTLLESLIQRDPNKRLGGGPDDGEEVKANPFFSGIDWIAIQQRRVTPPFKPNVSQGGDVRYFDREFVDLPVVNSEVTEGKDIRDAQHFEGFTYQASDATI</sequence>
<dbReference type="Proteomes" id="UP001189429">
    <property type="component" value="Unassembled WGS sequence"/>
</dbReference>
<keyword evidence="1" id="KW-0723">Serine/threonine-protein kinase</keyword>
<dbReference type="Gene3D" id="3.30.200.20">
    <property type="entry name" value="Phosphorylase Kinase, domain 1"/>
    <property type="match status" value="1"/>
</dbReference>
<accession>A0ABN9VQ07</accession>
<keyword evidence="8" id="KW-1185">Reference proteome</keyword>
<dbReference type="Gene3D" id="1.10.510.10">
    <property type="entry name" value="Transferase(Phosphotransferase) domain 1"/>
    <property type="match status" value="1"/>
</dbReference>
<evidence type="ECO:0000256" key="2">
    <source>
        <dbReference type="ARBA" id="ARBA00022679"/>
    </source>
</evidence>
<name>A0ABN9VQ07_9DINO</name>
<feature type="non-terminal residue" evidence="7">
    <location>
        <position position="1"/>
    </location>
</feature>
<dbReference type="PANTHER" id="PTHR24351">
    <property type="entry name" value="RIBOSOMAL PROTEIN S6 KINASE"/>
    <property type="match status" value="1"/>
</dbReference>
<keyword evidence="5" id="KW-0067">ATP-binding</keyword>
<dbReference type="InterPro" id="IPR000961">
    <property type="entry name" value="AGC-kinase_C"/>
</dbReference>
<dbReference type="InterPro" id="IPR011009">
    <property type="entry name" value="Kinase-like_dom_sf"/>
</dbReference>
<dbReference type="PROSITE" id="PS51285">
    <property type="entry name" value="AGC_KINASE_CTER"/>
    <property type="match status" value="1"/>
</dbReference>
<reference evidence="7" key="1">
    <citation type="submission" date="2023-10" db="EMBL/GenBank/DDBJ databases">
        <authorList>
            <person name="Chen Y."/>
            <person name="Shah S."/>
            <person name="Dougan E. K."/>
            <person name="Thang M."/>
            <person name="Chan C."/>
        </authorList>
    </citation>
    <scope>NUCLEOTIDE SEQUENCE [LARGE SCALE GENOMIC DNA]</scope>
</reference>
<evidence type="ECO:0000259" key="6">
    <source>
        <dbReference type="PROSITE" id="PS51285"/>
    </source>
</evidence>